<reference evidence="5" key="1">
    <citation type="submission" date="2020-06" db="EMBL/GenBank/DDBJ databases">
        <title>Unique genomic features of the anaerobic methanotrophic archaea.</title>
        <authorList>
            <person name="Chadwick G.L."/>
            <person name="Skennerton C.T."/>
            <person name="Laso-Perez R."/>
            <person name="Leu A.O."/>
            <person name="Speth D.R."/>
            <person name="Yu H."/>
            <person name="Morgan-Lang C."/>
            <person name="Hatzenpichler R."/>
            <person name="Goudeau D."/>
            <person name="Malmstrom R."/>
            <person name="Brazelton W.J."/>
            <person name="Woyke T."/>
            <person name="Hallam S.J."/>
            <person name="Tyson G.W."/>
            <person name="Wegener G."/>
            <person name="Boetius A."/>
            <person name="Orphan V."/>
        </authorList>
    </citation>
    <scope>NUCLEOTIDE SEQUENCE</scope>
</reference>
<accession>A0A7G9YC00</accession>
<protein>
    <submittedName>
        <fullName evidence="5">Uncharacterized protein</fullName>
    </submittedName>
</protein>
<dbReference type="InterPro" id="IPR045397">
    <property type="entry name" value="TumE-like"/>
</dbReference>
<dbReference type="AlphaFoldDB" id="A0A7G9YC00"/>
<evidence type="ECO:0000313" key="2">
    <source>
        <dbReference type="EMBL" id="QNO43031.1"/>
    </source>
</evidence>
<organism evidence="5">
    <name type="scientific">Candidatus Methanogaster sp. ANME-2c ERB4</name>
    <dbReference type="NCBI Taxonomy" id="2759911"/>
    <lineage>
        <taxon>Archaea</taxon>
        <taxon>Methanobacteriati</taxon>
        <taxon>Methanobacteriota</taxon>
        <taxon>Stenosarchaea group</taxon>
        <taxon>Methanomicrobia</taxon>
        <taxon>Methanosarcinales</taxon>
        <taxon>ANME-2 cluster</taxon>
        <taxon>Candidatus Methanogasteraceae</taxon>
        <taxon>Candidatus Methanogaster</taxon>
    </lineage>
</organism>
<evidence type="ECO:0000313" key="5">
    <source>
        <dbReference type="EMBL" id="QNO45534.1"/>
    </source>
</evidence>
<dbReference type="Pfam" id="PF20126">
    <property type="entry name" value="TumE"/>
    <property type="match status" value="1"/>
</dbReference>
<proteinExistence type="predicted"/>
<evidence type="ECO:0000313" key="1">
    <source>
        <dbReference type="EMBL" id="QNO42322.1"/>
    </source>
</evidence>
<dbReference type="EMBL" id="MT630730">
    <property type="protein sequence ID" value="QNO42322.1"/>
    <property type="molecule type" value="Genomic_DNA"/>
</dbReference>
<dbReference type="EMBL" id="MT631130">
    <property type="protein sequence ID" value="QNO45534.1"/>
    <property type="molecule type" value="Genomic_DNA"/>
</dbReference>
<dbReference type="EMBL" id="MT631091">
    <property type="protein sequence ID" value="QNO45288.1"/>
    <property type="molecule type" value="Genomic_DNA"/>
</dbReference>
<evidence type="ECO:0000313" key="4">
    <source>
        <dbReference type="EMBL" id="QNO45288.1"/>
    </source>
</evidence>
<sequence length="118" mass="13338">MLVVRTITILRSHSSVVELRIAKTLVEPDIELIKANATLKDGSILYVSEVAGAGFRDYSYHWQKGDKLMKRWDNSPHHKELPDFPHHVHEGANILSGPAVNLTDVLAYIETELERPKV</sequence>
<name>A0A7G9YC00_9EURY</name>
<gene>
    <name evidence="4" type="ORF">FDHENAIA_00002</name>
    <name evidence="2" type="ORF">HGKCJMEE_00009</name>
    <name evidence="3" type="ORF">IMGOGGGD_00009</name>
    <name evidence="1" type="ORF">KODGCDNG_00009</name>
    <name evidence="5" type="ORF">MALFCOLD_00009</name>
</gene>
<dbReference type="EMBL" id="MT630799">
    <property type="protein sequence ID" value="QNO43209.1"/>
    <property type="molecule type" value="Genomic_DNA"/>
</dbReference>
<evidence type="ECO:0000313" key="3">
    <source>
        <dbReference type="EMBL" id="QNO43209.1"/>
    </source>
</evidence>
<dbReference type="EMBL" id="MT630786">
    <property type="protein sequence ID" value="QNO43031.1"/>
    <property type="molecule type" value="Genomic_DNA"/>
</dbReference>